<proteinExistence type="predicted"/>
<dbReference type="GeneID" id="81211249"/>
<organism evidence="1 2">
    <name type="scientific">Halobaculum halobium</name>
    <dbReference type="NCBI Taxonomy" id="3032281"/>
    <lineage>
        <taxon>Archaea</taxon>
        <taxon>Methanobacteriati</taxon>
        <taxon>Methanobacteriota</taxon>
        <taxon>Stenosarchaea group</taxon>
        <taxon>Halobacteria</taxon>
        <taxon>Halobacteriales</taxon>
        <taxon>Haloferacaceae</taxon>
        <taxon>Halobaculum</taxon>
    </lineage>
</organism>
<dbReference type="RefSeq" id="WP_284063715.1">
    <property type="nucleotide sequence ID" value="NZ_CP126159.1"/>
</dbReference>
<gene>
    <name evidence="1" type="ORF">ACFQFD_00615</name>
</gene>
<keyword evidence="2" id="KW-1185">Reference proteome</keyword>
<comment type="caution">
    <text evidence="1">The sequence shown here is derived from an EMBL/GenBank/DDBJ whole genome shotgun (WGS) entry which is preliminary data.</text>
</comment>
<reference evidence="1 2" key="1">
    <citation type="journal article" date="2019" name="Int. J. Syst. Evol. Microbiol.">
        <title>The Global Catalogue of Microorganisms (GCM) 10K type strain sequencing project: providing services to taxonomists for standard genome sequencing and annotation.</title>
        <authorList>
            <consortium name="The Broad Institute Genomics Platform"/>
            <consortium name="The Broad Institute Genome Sequencing Center for Infectious Disease"/>
            <person name="Wu L."/>
            <person name="Ma J."/>
        </authorList>
    </citation>
    <scope>NUCLEOTIDE SEQUENCE [LARGE SCALE GENOMIC DNA]</scope>
    <source>
        <strain evidence="1 2">SYNS20</strain>
    </source>
</reference>
<name>A0ABD5T7J3_9EURY</name>
<evidence type="ECO:0000313" key="2">
    <source>
        <dbReference type="Proteomes" id="UP001596443"/>
    </source>
</evidence>
<sequence>MVASADDAGSSLSLICPLNPNIGYNKIRADCGDIIPEVMHRRQ</sequence>
<evidence type="ECO:0000313" key="1">
    <source>
        <dbReference type="EMBL" id="MFC6784537.1"/>
    </source>
</evidence>
<dbReference type="EMBL" id="JBHSWX010000001">
    <property type="protein sequence ID" value="MFC6784537.1"/>
    <property type="molecule type" value="Genomic_DNA"/>
</dbReference>
<dbReference type="AlphaFoldDB" id="A0ABD5T7J3"/>
<protein>
    <submittedName>
        <fullName evidence="1">Uncharacterized protein</fullName>
    </submittedName>
</protein>
<accession>A0ABD5T7J3</accession>
<dbReference type="Proteomes" id="UP001596443">
    <property type="component" value="Unassembled WGS sequence"/>
</dbReference>